<name>A0A9J5WS90_SOLCO</name>
<reference evidence="1 2" key="1">
    <citation type="submission" date="2020-09" db="EMBL/GenBank/DDBJ databases">
        <title>De no assembly of potato wild relative species, Solanum commersonii.</title>
        <authorList>
            <person name="Cho K."/>
        </authorList>
    </citation>
    <scope>NUCLEOTIDE SEQUENCE [LARGE SCALE GENOMIC DNA]</scope>
    <source>
        <strain evidence="1">LZ3.2</strain>
        <tissue evidence="1">Leaf</tissue>
    </source>
</reference>
<dbReference type="EMBL" id="JACXVP010000011">
    <property type="protein sequence ID" value="KAG5577848.1"/>
    <property type="molecule type" value="Genomic_DNA"/>
</dbReference>
<organism evidence="1 2">
    <name type="scientific">Solanum commersonii</name>
    <name type="common">Commerson's wild potato</name>
    <name type="synonym">Commerson's nightshade</name>
    <dbReference type="NCBI Taxonomy" id="4109"/>
    <lineage>
        <taxon>Eukaryota</taxon>
        <taxon>Viridiplantae</taxon>
        <taxon>Streptophyta</taxon>
        <taxon>Embryophyta</taxon>
        <taxon>Tracheophyta</taxon>
        <taxon>Spermatophyta</taxon>
        <taxon>Magnoliopsida</taxon>
        <taxon>eudicotyledons</taxon>
        <taxon>Gunneridae</taxon>
        <taxon>Pentapetalae</taxon>
        <taxon>asterids</taxon>
        <taxon>lamiids</taxon>
        <taxon>Solanales</taxon>
        <taxon>Solanaceae</taxon>
        <taxon>Solanoideae</taxon>
        <taxon>Solaneae</taxon>
        <taxon>Solanum</taxon>
    </lineage>
</organism>
<proteinExistence type="predicted"/>
<dbReference type="AlphaFoldDB" id="A0A9J5WS90"/>
<keyword evidence="2" id="KW-1185">Reference proteome</keyword>
<protein>
    <submittedName>
        <fullName evidence="1">Uncharacterized protein</fullName>
    </submittedName>
</protein>
<comment type="caution">
    <text evidence="1">The sequence shown here is derived from an EMBL/GenBank/DDBJ whole genome shotgun (WGS) entry which is preliminary data.</text>
</comment>
<evidence type="ECO:0000313" key="2">
    <source>
        <dbReference type="Proteomes" id="UP000824120"/>
    </source>
</evidence>
<gene>
    <name evidence="1" type="ORF">H5410_057982</name>
</gene>
<dbReference type="Proteomes" id="UP000824120">
    <property type="component" value="Chromosome 11"/>
</dbReference>
<sequence>MLQHNQIKLIGPNSNQKSQIRPIVTRLSTLIFHFSVVSVTLQLVRRLLILRPAAAQSSQIAVATASRLATVQCGKVPTVAL</sequence>
<accession>A0A9J5WS90</accession>
<evidence type="ECO:0000313" key="1">
    <source>
        <dbReference type="EMBL" id="KAG5577848.1"/>
    </source>
</evidence>